<dbReference type="AlphaFoldDB" id="A0AAP8U744"/>
<comment type="caution">
    <text evidence="1">The sequence shown here is derived from an EMBL/GenBank/DDBJ whole genome shotgun (WGS) entry which is preliminary data.</text>
</comment>
<accession>A0AAP8U744</accession>
<name>A0AAP8U744_BRELA</name>
<dbReference type="EMBL" id="PRKQ01000001">
    <property type="protein sequence ID" value="PPB12961.1"/>
    <property type="molecule type" value="Genomic_DNA"/>
</dbReference>
<sequence>MKIKITDDQLYDAKEGVLILNGEECEYLGTERDEDSNGRASLRYFKRPSDGKIFQVYLYYIRYGYEDYGFDVSMSDNEITEVKRKETIQYKYVPVD</sequence>
<dbReference type="Proteomes" id="UP000239759">
    <property type="component" value="Unassembled WGS sequence"/>
</dbReference>
<dbReference type="RefSeq" id="WP_104030362.1">
    <property type="nucleotide sequence ID" value="NZ_PRKQ01000001.1"/>
</dbReference>
<protein>
    <submittedName>
        <fullName evidence="1">Uncharacterized protein</fullName>
    </submittedName>
</protein>
<reference evidence="1 2" key="1">
    <citation type="submission" date="2018-02" db="EMBL/GenBank/DDBJ databases">
        <title>Comparative analysis of genomes of three Brevibacillus laterosporus strains producers of potent antimicrobials isolated from silage.</title>
        <authorList>
            <person name="Kojic M."/>
            <person name="Miljkovic M."/>
            <person name="Studholme D."/>
            <person name="Filipic B."/>
        </authorList>
    </citation>
    <scope>NUCLEOTIDE SEQUENCE [LARGE SCALE GENOMIC DNA]</scope>
    <source>
        <strain evidence="1 2">BGSP11</strain>
    </source>
</reference>
<evidence type="ECO:0000313" key="2">
    <source>
        <dbReference type="Proteomes" id="UP000239759"/>
    </source>
</evidence>
<evidence type="ECO:0000313" key="1">
    <source>
        <dbReference type="EMBL" id="PPB12961.1"/>
    </source>
</evidence>
<organism evidence="1 2">
    <name type="scientific">Brevibacillus laterosporus</name>
    <name type="common">Bacillus laterosporus</name>
    <dbReference type="NCBI Taxonomy" id="1465"/>
    <lineage>
        <taxon>Bacteria</taxon>
        <taxon>Bacillati</taxon>
        <taxon>Bacillota</taxon>
        <taxon>Bacilli</taxon>
        <taxon>Bacillales</taxon>
        <taxon>Paenibacillaceae</taxon>
        <taxon>Brevibacillus</taxon>
    </lineage>
</organism>
<proteinExistence type="predicted"/>
<gene>
    <name evidence="1" type="ORF">C4A77_00825</name>
</gene>